<reference evidence="1 2" key="1">
    <citation type="submission" date="2020-03" db="EMBL/GenBank/DDBJ databases">
        <title>Genomic Encyclopedia of Type Strains, Phase IV (KMG-IV): sequencing the most valuable type-strain genomes for metagenomic binning, comparative biology and taxonomic classification.</title>
        <authorList>
            <person name="Goeker M."/>
        </authorList>
    </citation>
    <scope>NUCLEOTIDE SEQUENCE [LARGE SCALE GENOMIC DNA]</scope>
    <source>
        <strain evidence="1 2">DSM 21299</strain>
    </source>
</reference>
<name>A0A846M0Q7_9SPHN</name>
<dbReference type="RefSeq" id="WP_167302269.1">
    <property type="nucleotide sequence ID" value="NZ_JAASQR010000001.1"/>
</dbReference>
<evidence type="ECO:0000313" key="1">
    <source>
        <dbReference type="EMBL" id="NIJ15629.1"/>
    </source>
</evidence>
<gene>
    <name evidence="1" type="ORF">FHS54_000578</name>
</gene>
<evidence type="ECO:0000313" key="2">
    <source>
        <dbReference type="Proteomes" id="UP000576821"/>
    </source>
</evidence>
<organism evidence="1 2">
    <name type="scientific">Sphingobium vermicomposti</name>
    <dbReference type="NCBI Taxonomy" id="529005"/>
    <lineage>
        <taxon>Bacteria</taxon>
        <taxon>Pseudomonadati</taxon>
        <taxon>Pseudomonadota</taxon>
        <taxon>Alphaproteobacteria</taxon>
        <taxon>Sphingomonadales</taxon>
        <taxon>Sphingomonadaceae</taxon>
        <taxon>Sphingobium</taxon>
    </lineage>
</organism>
<sequence>MNRDRRKEIQRVIAQLQDLAMQISAVSERIDMIKSDEEEYRDGIPENMQSSDRYYKAEAAADALTSAYDDLESFDVESVISSLQGAME</sequence>
<keyword evidence="2" id="KW-1185">Reference proteome</keyword>
<dbReference type="EMBL" id="JAASQR010000001">
    <property type="protein sequence ID" value="NIJ15629.1"/>
    <property type="molecule type" value="Genomic_DNA"/>
</dbReference>
<proteinExistence type="predicted"/>
<dbReference type="Proteomes" id="UP000576821">
    <property type="component" value="Unassembled WGS sequence"/>
</dbReference>
<dbReference type="AlphaFoldDB" id="A0A846M0Q7"/>
<accession>A0A846M0Q7</accession>
<comment type="caution">
    <text evidence="1">The sequence shown here is derived from an EMBL/GenBank/DDBJ whole genome shotgun (WGS) entry which is preliminary data.</text>
</comment>
<protein>
    <submittedName>
        <fullName evidence="1">Uncharacterized protein</fullName>
    </submittedName>
</protein>